<feature type="domain" description="HTH marR-type" evidence="1">
    <location>
        <begin position="10"/>
        <end position="144"/>
    </location>
</feature>
<name>A0A934N693_9BACT</name>
<dbReference type="AlphaFoldDB" id="A0A934N693"/>
<dbReference type="InterPro" id="IPR036390">
    <property type="entry name" value="WH_DNA-bd_sf"/>
</dbReference>
<dbReference type="InterPro" id="IPR036388">
    <property type="entry name" value="WH-like_DNA-bd_sf"/>
</dbReference>
<protein>
    <submittedName>
        <fullName evidence="2">MarR family transcriptional regulator</fullName>
    </submittedName>
</protein>
<dbReference type="Pfam" id="PF01047">
    <property type="entry name" value="MarR"/>
    <property type="match status" value="1"/>
</dbReference>
<dbReference type="InterPro" id="IPR052526">
    <property type="entry name" value="HTH-type_Bedaq_tolerance"/>
</dbReference>
<evidence type="ECO:0000313" key="3">
    <source>
        <dbReference type="Proteomes" id="UP000612893"/>
    </source>
</evidence>
<dbReference type="PANTHER" id="PTHR39515:SF2">
    <property type="entry name" value="HTH-TYPE TRANSCRIPTIONAL REGULATOR RV0880"/>
    <property type="match status" value="1"/>
</dbReference>
<dbReference type="RefSeq" id="WP_338199531.1">
    <property type="nucleotide sequence ID" value="NZ_JAEKNR010000058.1"/>
</dbReference>
<reference evidence="2" key="1">
    <citation type="submission" date="2020-10" db="EMBL/GenBank/DDBJ databases">
        <title>Ca. Dormibacterota MAGs.</title>
        <authorList>
            <person name="Montgomery K."/>
        </authorList>
    </citation>
    <scope>NUCLEOTIDE SEQUENCE [LARGE SCALE GENOMIC DNA]</scope>
    <source>
        <strain evidence="2">SC8812_S17_10</strain>
    </source>
</reference>
<dbReference type="Proteomes" id="UP000612893">
    <property type="component" value="Unassembled WGS sequence"/>
</dbReference>
<dbReference type="PROSITE" id="PS50995">
    <property type="entry name" value="HTH_MARR_2"/>
    <property type="match status" value="1"/>
</dbReference>
<proteinExistence type="predicted"/>
<dbReference type="SMART" id="SM00347">
    <property type="entry name" value="HTH_MARR"/>
    <property type="match status" value="1"/>
</dbReference>
<dbReference type="Gene3D" id="1.10.10.10">
    <property type="entry name" value="Winged helix-like DNA-binding domain superfamily/Winged helix DNA-binding domain"/>
    <property type="match status" value="1"/>
</dbReference>
<organism evidence="2 3">
    <name type="scientific">Candidatus Nephthysia bennettiae</name>
    <dbReference type="NCBI Taxonomy" id="3127016"/>
    <lineage>
        <taxon>Bacteria</taxon>
        <taxon>Bacillati</taxon>
        <taxon>Candidatus Dormiibacterota</taxon>
        <taxon>Candidatus Dormibacteria</taxon>
        <taxon>Candidatus Dormibacterales</taxon>
        <taxon>Candidatus Dormibacteraceae</taxon>
        <taxon>Candidatus Nephthysia</taxon>
    </lineage>
</organism>
<dbReference type="PANTHER" id="PTHR39515">
    <property type="entry name" value="CONSERVED PROTEIN"/>
    <property type="match status" value="1"/>
</dbReference>
<accession>A0A934N693</accession>
<comment type="caution">
    <text evidence="2">The sequence shown here is derived from an EMBL/GenBank/DDBJ whole genome shotgun (WGS) entry which is preliminary data.</text>
</comment>
<sequence>MAEVSTPVERLQVAARLRLAVTRLNRRLRAEGDIGLSPSATAALSSIGRHGPLSLGELASTEGVKPPTITATVAALEAEGLVARELDVRDRRITRVTLTPRGRQRLERSKRRKTAYLASRLERLDEHQLEELDRSLALIELLLERQA</sequence>
<keyword evidence="3" id="KW-1185">Reference proteome</keyword>
<dbReference type="InterPro" id="IPR000835">
    <property type="entry name" value="HTH_MarR-typ"/>
</dbReference>
<dbReference type="PRINTS" id="PR00598">
    <property type="entry name" value="HTHMARR"/>
</dbReference>
<dbReference type="GO" id="GO:0006355">
    <property type="term" value="P:regulation of DNA-templated transcription"/>
    <property type="evidence" value="ECO:0007669"/>
    <property type="project" value="UniProtKB-ARBA"/>
</dbReference>
<dbReference type="SUPFAM" id="SSF46785">
    <property type="entry name" value="Winged helix' DNA-binding domain"/>
    <property type="match status" value="1"/>
</dbReference>
<evidence type="ECO:0000313" key="2">
    <source>
        <dbReference type="EMBL" id="MBJ7597366.1"/>
    </source>
</evidence>
<evidence type="ECO:0000259" key="1">
    <source>
        <dbReference type="PROSITE" id="PS50995"/>
    </source>
</evidence>
<gene>
    <name evidence="2" type="ORF">JF922_04690</name>
</gene>
<dbReference type="EMBL" id="JAEKNR010000058">
    <property type="protein sequence ID" value="MBJ7597366.1"/>
    <property type="molecule type" value="Genomic_DNA"/>
</dbReference>